<dbReference type="EMBL" id="SPHZ02000005">
    <property type="protein sequence ID" value="KAF0917337.1"/>
    <property type="molecule type" value="Genomic_DNA"/>
</dbReference>
<evidence type="ECO:0000313" key="2">
    <source>
        <dbReference type="Proteomes" id="UP000479710"/>
    </source>
</evidence>
<accession>A0A6G1DXY6</accession>
<keyword evidence="2" id="KW-1185">Reference proteome</keyword>
<organism evidence="1 2">
    <name type="scientific">Oryza meyeriana var. granulata</name>
    <dbReference type="NCBI Taxonomy" id="110450"/>
    <lineage>
        <taxon>Eukaryota</taxon>
        <taxon>Viridiplantae</taxon>
        <taxon>Streptophyta</taxon>
        <taxon>Embryophyta</taxon>
        <taxon>Tracheophyta</taxon>
        <taxon>Spermatophyta</taxon>
        <taxon>Magnoliopsida</taxon>
        <taxon>Liliopsida</taxon>
        <taxon>Poales</taxon>
        <taxon>Poaceae</taxon>
        <taxon>BOP clade</taxon>
        <taxon>Oryzoideae</taxon>
        <taxon>Oryzeae</taxon>
        <taxon>Oryzinae</taxon>
        <taxon>Oryza</taxon>
        <taxon>Oryza meyeriana</taxon>
    </lineage>
</organism>
<dbReference type="PANTHER" id="PTHR34282:SF2">
    <property type="entry name" value="DUF3741 DOMAIN-CONTAINING PROTEIN"/>
    <property type="match status" value="1"/>
</dbReference>
<dbReference type="AlphaFoldDB" id="A0A6G1DXY6"/>
<gene>
    <name evidence="1" type="ORF">E2562_017511</name>
</gene>
<reference evidence="1 2" key="1">
    <citation type="submission" date="2019-11" db="EMBL/GenBank/DDBJ databases">
        <title>Whole genome sequence of Oryza granulata.</title>
        <authorList>
            <person name="Li W."/>
        </authorList>
    </citation>
    <scope>NUCLEOTIDE SEQUENCE [LARGE SCALE GENOMIC DNA]</scope>
    <source>
        <strain evidence="2">cv. Menghai</strain>
        <tissue evidence="1">Leaf</tissue>
    </source>
</reference>
<dbReference type="OrthoDB" id="1079501at2759"/>
<protein>
    <recommendedName>
        <fullName evidence="3">DUF4378 domain-containing protein</fullName>
    </recommendedName>
</protein>
<sequence>MSVCRSCQGRDWSPSQSNREDRSMLLQTDYLMASSLSRRFAEDLLRGAMDLQDSLAMLEKFQAASRSMRVSNKKRRPEAREKSPDISGFREAVLEVSNAKKTVARSVSNGLDGQAYELHRVFIQFDGPSTEHSATPSDESCESVGWDSPCMDGIPKAPMENHELYVDIAAEQLERKHRQQNSLCHTGIWGQNCRTATYFSLEALLTDIRITTRKLNSYTDDDDGCGTKDTLYMKLEKDLRCTDASINSVWDMGWEDWICMEETQCFIGDIGESILSALVEETALDMWVH</sequence>
<proteinExistence type="predicted"/>
<comment type="caution">
    <text evidence="1">The sequence shown here is derived from an EMBL/GenBank/DDBJ whole genome shotgun (WGS) entry which is preliminary data.</text>
</comment>
<evidence type="ECO:0000313" key="1">
    <source>
        <dbReference type="EMBL" id="KAF0917337.1"/>
    </source>
</evidence>
<name>A0A6G1DXY6_9ORYZ</name>
<evidence type="ECO:0008006" key="3">
    <source>
        <dbReference type="Google" id="ProtNLM"/>
    </source>
</evidence>
<dbReference type="PANTHER" id="PTHR34282">
    <property type="entry name" value="OS01G0228800 PROTEIN-RELATED"/>
    <property type="match status" value="1"/>
</dbReference>
<dbReference type="Proteomes" id="UP000479710">
    <property type="component" value="Unassembled WGS sequence"/>
</dbReference>